<accession>A0A8D8WEG1</accession>
<feature type="region of interest" description="Disordered" evidence="1">
    <location>
        <begin position="57"/>
        <end position="80"/>
    </location>
</feature>
<organism evidence="2">
    <name type="scientific">Cacopsylla melanoneura</name>
    <dbReference type="NCBI Taxonomy" id="428564"/>
    <lineage>
        <taxon>Eukaryota</taxon>
        <taxon>Metazoa</taxon>
        <taxon>Ecdysozoa</taxon>
        <taxon>Arthropoda</taxon>
        <taxon>Hexapoda</taxon>
        <taxon>Insecta</taxon>
        <taxon>Pterygota</taxon>
        <taxon>Neoptera</taxon>
        <taxon>Paraneoptera</taxon>
        <taxon>Hemiptera</taxon>
        <taxon>Sternorrhyncha</taxon>
        <taxon>Psylloidea</taxon>
        <taxon>Psyllidae</taxon>
        <taxon>Psyllinae</taxon>
        <taxon>Cacopsylla</taxon>
    </lineage>
</organism>
<proteinExistence type="predicted"/>
<evidence type="ECO:0000313" key="2">
    <source>
        <dbReference type="EMBL" id="CAG6655923.1"/>
    </source>
</evidence>
<name>A0A8D8WEG1_9HEMI</name>
<dbReference type="EMBL" id="HBUF01183464">
    <property type="protein sequence ID" value="CAG6655923.1"/>
    <property type="molecule type" value="Transcribed_RNA"/>
</dbReference>
<sequence length="123" mass="13809">MEGDKDVLDGWCLYEERTVGTSGSNSSDSESIEIISEDETGNYQIYSKNYFKPECNTSPGSEVTSSMLDNDTSLHTLDNTTDITEYKENDPTHLTVEEGTEACEMKSKPSECEIEPTECERFH</sequence>
<evidence type="ECO:0000256" key="1">
    <source>
        <dbReference type="SAM" id="MobiDB-lite"/>
    </source>
</evidence>
<dbReference type="AlphaFoldDB" id="A0A8D8WEG1"/>
<protein>
    <submittedName>
        <fullName evidence="2">Uncharacterized protein</fullName>
    </submittedName>
</protein>
<dbReference type="EMBL" id="HBUF01183465">
    <property type="protein sequence ID" value="CAG6655924.1"/>
    <property type="molecule type" value="Transcribed_RNA"/>
</dbReference>
<reference evidence="2" key="1">
    <citation type="submission" date="2021-05" db="EMBL/GenBank/DDBJ databases">
        <authorList>
            <person name="Alioto T."/>
            <person name="Alioto T."/>
            <person name="Gomez Garrido J."/>
        </authorList>
    </citation>
    <scope>NUCLEOTIDE SEQUENCE</scope>
</reference>